<dbReference type="RefSeq" id="WP_197997561.1">
    <property type="nucleotide sequence ID" value="NZ_CP037421.1"/>
</dbReference>
<evidence type="ECO:0000313" key="10">
    <source>
        <dbReference type="Proteomes" id="UP000315647"/>
    </source>
</evidence>
<keyword evidence="5 9" id="KW-0378">Hydrolase</keyword>
<dbReference type="GO" id="GO:0004423">
    <property type="term" value="F:iduronate-2-sulfatase activity"/>
    <property type="evidence" value="ECO:0007669"/>
    <property type="project" value="InterPro"/>
</dbReference>
<sequence precursor="true">MIVRVSCCLLMCFLACSSSLWAAEERLNVLFIAVDDLRPELGCYGQPVKSPHIDQLAREGMLFERAYVQVALCMPSRASMLTGRRPDTTKVYQFDTDFRDAIPDVVTLPQYFKQQGYHALALGKIFHKDDKTSWSEPLFRSKRGENDYHTEFGKQVMAWIKEDHRKVTYVWDLGDGITKTKRPGGLPWEAPDIPDDAVRDGQLAEAAIDRLRKYQDKPFFLAVGFHKPHLPFVAPKKYFDLYDPGSIAPASNPFPPQNVPKYATYNWNDLRHYYGISDVGPVSPQQARELKHAYYACVSFVDAQVGKVLAELKRLGLDQKTIVVLWGDHGWQLGEHGMWDKHSNFETSTRIPLIVKVPGFKPGRTQALVESVDLFPTLCELTGLPREDGLEGLSFVPLLKNPDRPWKQAAFSQYRRVIPGYGKISKGMGYSMRTDRYRFTEWLVPGTDFREYELYDHERDPEENVNLAVEPQYRPLLQQLKQQLHAGWRGALPAESK</sequence>
<dbReference type="PANTHER" id="PTHR45953:SF1">
    <property type="entry name" value="IDURONATE 2-SULFATASE"/>
    <property type="match status" value="1"/>
</dbReference>
<evidence type="ECO:0000256" key="3">
    <source>
        <dbReference type="ARBA" id="ARBA00022723"/>
    </source>
</evidence>
<evidence type="ECO:0000256" key="5">
    <source>
        <dbReference type="ARBA" id="ARBA00022801"/>
    </source>
</evidence>
<dbReference type="GO" id="GO:0004065">
    <property type="term" value="F:arylsulfatase activity"/>
    <property type="evidence" value="ECO:0007669"/>
    <property type="project" value="UniProtKB-EC"/>
</dbReference>
<dbReference type="SUPFAM" id="SSF53649">
    <property type="entry name" value="Alkaline phosphatase-like"/>
    <property type="match status" value="1"/>
</dbReference>
<dbReference type="Gene3D" id="3.40.720.10">
    <property type="entry name" value="Alkaline Phosphatase, subunit A"/>
    <property type="match status" value="1"/>
</dbReference>
<organism evidence="9 10">
    <name type="scientific">Gimesia panareensis</name>
    <dbReference type="NCBI Taxonomy" id="2527978"/>
    <lineage>
        <taxon>Bacteria</taxon>
        <taxon>Pseudomonadati</taxon>
        <taxon>Planctomycetota</taxon>
        <taxon>Planctomycetia</taxon>
        <taxon>Planctomycetales</taxon>
        <taxon>Planctomycetaceae</taxon>
        <taxon>Gimesia</taxon>
    </lineage>
</organism>
<evidence type="ECO:0000256" key="7">
    <source>
        <dbReference type="SAM" id="SignalP"/>
    </source>
</evidence>
<feature type="chain" id="PRO_5022044628" evidence="7">
    <location>
        <begin position="23"/>
        <end position="497"/>
    </location>
</feature>
<keyword evidence="4 7" id="KW-0732">Signal</keyword>
<reference evidence="9 10" key="1">
    <citation type="submission" date="2019-03" db="EMBL/GenBank/DDBJ databases">
        <title>Deep-cultivation of Planctomycetes and their phenomic and genomic characterization uncovers novel biology.</title>
        <authorList>
            <person name="Wiegand S."/>
            <person name="Jogler M."/>
            <person name="Boedeker C."/>
            <person name="Pinto D."/>
            <person name="Vollmers J."/>
            <person name="Rivas-Marin E."/>
            <person name="Kohn T."/>
            <person name="Peeters S.H."/>
            <person name="Heuer A."/>
            <person name="Rast P."/>
            <person name="Oberbeckmann S."/>
            <person name="Bunk B."/>
            <person name="Jeske O."/>
            <person name="Meyerdierks A."/>
            <person name="Storesund J.E."/>
            <person name="Kallscheuer N."/>
            <person name="Luecker S."/>
            <person name="Lage O.M."/>
            <person name="Pohl T."/>
            <person name="Merkel B.J."/>
            <person name="Hornburger P."/>
            <person name="Mueller R.-W."/>
            <person name="Bruemmer F."/>
            <person name="Labrenz M."/>
            <person name="Spormann A.M."/>
            <person name="Op den Camp H."/>
            <person name="Overmann J."/>
            <person name="Amann R."/>
            <person name="Jetten M.S.M."/>
            <person name="Mascher T."/>
            <person name="Medema M.H."/>
            <person name="Devos D.P."/>
            <person name="Kaster A.-K."/>
            <person name="Ovreas L."/>
            <person name="Rohde M."/>
            <person name="Galperin M.Y."/>
            <person name="Jogler C."/>
        </authorList>
    </citation>
    <scope>NUCLEOTIDE SEQUENCE [LARGE SCALE GENOMIC DNA]</scope>
    <source>
        <strain evidence="9 10">Enr10</strain>
    </source>
</reference>
<evidence type="ECO:0000313" key="9">
    <source>
        <dbReference type="EMBL" id="QDT26889.1"/>
    </source>
</evidence>
<comment type="cofactor">
    <cofactor evidence="1">
        <name>Ca(2+)</name>
        <dbReference type="ChEBI" id="CHEBI:29108"/>
    </cofactor>
</comment>
<evidence type="ECO:0000256" key="6">
    <source>
        <dbReference type="ARBA" id="ARBA00022837"/>
    </source>
</evidence>
<dbReference type="Pfam" id="PF00884">
    <property type="entry name" value="Sulfatase"/>
    <property type="match status" value="1"/>
</dbReference>
<keyword evidence="10" id="KW-1185">Reference proteome</keyword>
<dbReference type="AlphaFoldDB" id="A0A517Q5I4"/>
<keyword evidence="3" id="KW-0479">Metal-binding</keyword>
<evidence type="ECO:0000256" key="1">
    <source>
        <dbReference type="ARBA" id="ARBA00001913"/>
    </source>
</evidence>
<dbReference type="Proteomes" id="UP000315647">
    <property type="component" value="Chromosome"/>
</dbReference>
<dbReference type="PANTHER" id="PTHR45953">
    <property type="entry name" value="IDURONATE 2-SULFATASE"/>
    <property type="match status" value="1"/>
</dbReference>
<dbReference type="GO" id="GO:0046872">
    <property type="term" value="F:metal ion binding"/>
    <property type="evidence" value="ECO:0007669"/>
    <property type="project" value="UniProtKB-KW"/>
</dbReference>
<dbReference type="CDD" id="cd16030">
    <property type="entry name" value="iduronate-2-sulfatase"/>
    <property type="match status" value="1"/>
</dbReference>
<dbReference type="EMBL" id="CP037421">
    <property type="protein sequence ID" value="QDT26889.1"/>
    <property type="molecule type" value="Genomic_DNA"/>
</dbReference>
<evidence type="ECO:0000259" key="8">
    <source>
        <dbReference type="Pfam" id="PF00884"/>
    </source>
</evidence>
<dbReference type="InterPro" id="IPR000917">
    <property type="entry name" value="Sulfatase_N"/>
</dbReference>
<name>A0A517Q5I4_9PLAN</name>
<comment type="similarity">
    <text evidence="2">Belongs to the sulfatase family.</text>
</comment>
<evidence type="ECO:0000256" key="4">
    <source>
        <dbReference type="ARBA" id="ARBA00022729"/>
    </source>
</evidence>
<evidence type="ECO:0000256" key="2">
    <source>
        <dbReference type="ARBA" id="ARBA00008779"/>
    </source>
</evidence>
<dbReference type="InterPro" id="IPR035874">
    <property type="entry name" value="IDS"/>
</dbReference>
<gene>
    <name evidence="9" type="ORF">Enr10x_22010</name>
</gene>
<proteinExistence type="inferred from homology"/>
<protein>
    <submittedName>
        <fullName evidence="9">Arylsulfatase</fullName>
        <ecNumber evidence="9">3.1.6.1</ecNumber>
    </submittedName>
</protein>
<keyword evidence="6" id="KW-0106">Calcium</keyword>
<dbReference type="InterPro" id="IPR017850">
    <property type="entry name" value="Alkaline_phosphatase_core_sf"/>
</dbReference>
<feature type="domain" description="Sulfatase N-terminal" evidence="8">
    <location>
        <begin position="28"/>
        <end position="383"/>
    </location>
</feature>
<accession>A0A517Q5I4</accession>
<dbReference type="GO" id="GO:0005737">
    <property type="term" value="C:cytoplasm"/>
    <property type="evidence" value="ECO:0007669"/>
    <property type="project" value="TreeGrafter"/>
</dbReference>
<dbReference type="EC" id="3.1.6.1" evidence="9"/>
<feature type="signal peptide" evidence="7">
    <location>
        <begin position="1"/>
        <end position="22"/>
    </location>
</feature>